<dbReference type="SUPFAM" id="SSF143081">
    <property type="entry name" value="BB1717-like"/>
    <property type="match status" value="1"/>
</dbReference>
<sequence>MRAFFFPGAVWGKSAIRPDSAYEDWLTAPADTTRDFLVPYPSDRLVATPAPKSEK</sequence>
<name>A0ABR4R6K6_9BORD</name>
<dbReference type="InterPro" id="IPR036590">
    <property type="entry name" value="SRAP-like"/>
</dbReference>
<comment type="caution">
    <text evidence="1">The sequence shown here is derived from an EMBL/GenBank/DDBJ whole genome shotgun (WGS) entry which is preliminary data.</text>
</comment>
<dbReference type="EMBL" id="JHEM01000002">
    <property type="protein sequence ID" value="KCB26307.1"/>
    <property type="molecule type" value="Genomic_DNA"/>
</dbReference>
<gene>
    <name evidence="1" type="ORF">L544_3226</name>
</gene>
<protein>
    <submittedName>
        <fullName evidence="1">N-acetyltransferase YedL</fullName>
    </submittedName>
</protein>
<proteinExistence type="predicted"/>
<accession>A0ABR4R6K6</accession>
<evidence type="ECO:0000313" key="2">
    <source>
        <dbReference type="Proteomes" id="UP000025748"/>
    </source>
</evidence>
<evidence type="ECO:0000313" key="1">
    <source>
        <dbReference type="EMBL" id="KCB26307.1"/>
    </source>
</evidence>
<keyword evidence="2" id="KW-1185">Reference proteome</keyword>
<organism evidence="1 2">
    <name type="scientific">Bordetella hinzii OH87 BAL007II</name>
    <dbReference type="NCBI Taxonomy" id="1331262"/>
    <lineage>
        <taxon>Bacteria</taxon>
        <taxon>Pseudomonadati</taxon>
        <taxon>Pseudomonadota</taxon>
        <taxon>Betaproteobacteria</taxon>
        <taxon>Burkholderiales</taxon>
        <taxon>Alcaligenaceae</taxon>
        <taxon>Bordetella</taxon>
    </lineage>
</organism>
<dbReference type="Proteomes" id="UP000025748">
    <property type="component" value="Unassembled WGS sequence"/>
</dbReference>
<reference evidence="1 2" key="1">
    <citation type="submission" date="2014-03" db="EMBL/GenBank/DDBJ databases">
        <title>Genome sequence of Bordetella hinzii.</title>
        <authorList>
            <person name="Register K."/>
            <person name="Harvill E."/>
            <person name="Goodfield L.L."/>
            <person name="Ivanov Y.V."/>
            <person name="Meyer J.A."/>
            <person name="Muse S.J."/>
            <person name="Jacobs N."/>
            <person name="Bendor L."/>
            <person name="Smallridge W.E."/>
            <person name="Brinkac L.M."/>
            <person name="Sanka R."/>
            <person name="Kim M."/>
            <person name="Losada L."/>
        </authorList>
    </citation>
    <scope>NUCLEOTIDE SEQUENCE [LARGE SCALE GENOMIC DNA]</scope>
    <source>
        <strain evidence="1 2">OH87 BAL007II</strain>
    </source>
</reference>